<evidence type="ECO:0000256" key="2">
    <source>
        <dbReference type="PIRSR" id="PIRSR015853-2"/>
    </source>
</evidence>
<gene>
    <name evidence="3" type="ORF">DZF91_33110</name>
</gene>
<name>A0A372JBP8_9ACTN</name>
<feature type="binding site" evidence="2">
    <location>
        <position position="133"/>
    </location>
    <ligand>
        <name>Zn(2+)</name>
        <dbReference type="ChEBI" id="CHEBI:29105"/>
        <label>2</label>
    </ligand>
</feature>
<sequence>MDVYISVDMEGIAGIATMDQIVRGGHAYPRSQELMTAEANAAIAGAFDAGADTVVVNDSHGTMDNFLQDELDERARLVTGSPKAQCMAHGLDGRHGVALFVGYHAPGGCPGVLAHSFSSWFTWMRLNDRLVSEAEVNALLAAEHGVPVGLVTGDDQICALAERVFPGVVTAPVKTAEGHTATDSLHPRRAQALIREAAAAAVKNAPELRPVPIPDRLDLTVGFQLPAAAEAAADVPGAERVDEHTVTCPVPDLRQLMGLIGIWYGVAALAARTRLPLIDR</sequence>
<dbReference type="SUPFAM" id="SSF63992">
    <property type="entry name" value="Dipeptide transport protein"/>
    <property type="match status" value="1"/>
</dbReference>
<dbReference type="RefSeq" id="WP_117360985.1">
    <property type="nucleotide sequence ID" value="NZ_QURH01000975.1"/>
</dbReference>
<organism evidence="3 4">
    <name type="scientific">Actinomadura logoneensis</name>
    <dbReference type="NCBI Taxonomy" id="2293572"/>
    <lineage>
        <taxon>Bacteria</taxon>
        <taxon>Bacillati</taxon>
        <taxon>Actinomycetota</taxon>
        <taxon>Actinomycetes</taxon>
        <taxon>Streptosporangiales</taxon>
        <taxon>Thermomonosporaceae</taxon>
        <taxon>Actinomadura</taxon>
    </lineage>
</organism>
<dbReference type="EMBL" id="QURH01000975">
    <property type="protein sequence ID" value="RFU37392.1"/>
    <property type="molecule type" value="Genomic_DNA"/>
</dbReference>
<dbReference type="Gene3D" id="3.40.50.10780">
    <property type="entry name" value="Dipeptide transport protein"/>
    <property type="match status" value="1"/>
</dbReference>
<feature type="binding site" evidence="2">
    <location>
        <position position="10"/>
    </location>
    <ligand>
        <name>Zn(2+)</name>
        <dbReference type="ChEBI" id="CHEBI:29105"/>
        <label>1</label>
    </ligand>
</feature>
<comment type="caution">
    <text evidence="3">The sequence shown here is derived from an EMBL/GenBank/DDBJ whole genome shotgun (WGS) entry which is preliminary data.</text>
</comment>
<feature type="binding site" evidence="2">
    <location>
        <position position="8"/>
    </location>
    <ligand>
        <name>Zn(2+)</name>
        <dbReference type="ChEBI" id="CHEBI:29105"/>
        <label>1</label>
    </ligand>
</feature>
<dbReference type="GO" id="GO:0046872">
    <property type="term" value="F:metal ion binding"/>
    <property type="evidence" value="ECO:0007669"/>
    <property type="project" value="UniProtKB-KW"/>
</dbReference>
<feature type="binding site" evidence="2">
    <location>
        <position position="8"/>
    </location>
    <ligand>
        <name>Zn(2+)</name>
        <dbReference type="ChEBI" id="CHEBI:29105"/>
        <label>2</label>
    </ligand>
</feature>
<keyword evidence="2" id="KW-0862">Zinc</keyword>
<dbReference type="Pfam" id="PF04951">
    <property type="entry name" value="Peptidase_M55"/>
    <property type="match status" value="1"/>
</dbReference>
<dbReference type="InterPro" id="IPR007035">
    <property type="entry name" value="Peptidase_M55"/>
</dbReference>
<evidence type="ECO:0000256" key="1">
    <source>
        <dbReference type="PIRSR" id="PIRSR015853-1"/>
    </source>
</evidence>
<dbReference type="GO" id="GO:0004177">
    <property type="term" value="F:aminopeptidase activity"/>
    <property type="evidence" value="ECO:0007669"/>
    <property type="project" value="UniProtKB-KW"/>
</dbReference>
<dbReference type="OrthoDB" id="9785420at2"/>
<evidence type="ECO:0000313" key="4">
    <source>
        <dbReference type="Proteomes" id="UP000261811"/>
    </source>
</evidence>
<dbReference type="PIRSF" id="PIRSF015853">
    <property type="entry name" value="Pep_DppA"/>
    <property type="match status" value="1"/>
</dbReference>
<keyword evidence="3" id="KW-0031">Aminopeptidase</keyword>
<keyword evidence="3" id="KW-0645">Protease</keyword>
<dbReference type="CDD" id="cd08663">
    <property type="entry name" value="DAP_dppA_1"/>
    <property type="match status" value="1"/>
</dbReference>
<dbReference type="Gene3D" id="3.30.1360.130">
    <property type="entry name" value="Dipeptide transport protein"/>
    <property type="match status" value="1"/>
</dbReference>
<dbReference type="Proteomes" id="UP000261811">
    <property type="component" value="Unassembled WGS sequence"/>
</dbReference>
<keyword evidence="4" id="KW-1185">Reference proteome</keyword>
<protein>
    <submittedName>
        <fullName evidence="3">Aminopeptidase</fullName>
    </submittedName>
</protein>
<dbReference type="InterPro" id="IPR036177">
    <property type="entry name" value="Peptidase_M55_sf"/>
</dbReference>
<keyword evidence="2" id="KW-0479">Metal-binding</keyword>
<accession>A0A372JBP8</accession>
<evidence type="ECO:0000313" key="3">
    <source>
        <dbReference type="EMBL" id="RFU37392.1"/>
    </source>
</evidence>
<keyword evidence="3" id="KW-0378">Hydrolase</keyword>
<feature type="binding site" evidence="2">
    <location>
        <position position="60"/>
    </location>
    <ligand>
        <name>Zn(2+)</name>
        <dbReference type="ChEBI" id="CHEBI:29105"/>
        <label>2</label>
    </ligand>
</feature>
<proteinExistence type="predicted"/>
<dbReference type="InterPro" id="IPR027476">
    <property type="entry name" value="DppA_N"/>
</dbReference>
<feature type="active site" description="Nucleophile" evidence="1">
    <location>
        <position position="115"/>
    </location>
</feature>
<dbReference type="AlphaFoldDB" id="A0A372JBP8"/>
<feature type="binding site" evidence="2">
    <location>
        <position position="104"/>
    </location>
    <ligand>
        <name>Zn(2+)</name>
        <dbReference type="ChEBI" id="CHEBI:29105"/>
        <label>2</label>
    </ligand>
</feature>
<reference evidence="3 4" key="1">
    <citation type="submission" date="2018-08" db="EMBL/GenBank/DDBJ databases">
        <title>Actinomadura jelena sp. nov., a novel Actinomycete isolated from soil in Chad.</title>
        <authorList>
            <person name="Shi L."/>
        </authorList>
    </citation>
    <scope>NUCLEOTIDE SEQUENCE [LARGE SCALE GENOMIC DNA]</scope>
    <source>
        <strain evidence="3 4">NEAU-G17</strain>
    </source>
</reference>